<dbReference type="InterPro" id="IPR023198">
    <property type="entry name" value="PGP-like_dom2"/>
</dbReference>
<dbReference type="Gene3D" id="3.40.50.1000">
    <property type="entry name" value="HAD superfamily/HAD-like"/>
    <property type="match status" value="1"/>
</dbReference>
<proteinExistence type="inferred from homology"/>
<gene>
    <name evidence="2" type="ORF">GCM10009020_27870</name>
</gene>
<comment type="caution">
    <text evidence="2">The sequence shown here is derived from an EMBL/GenBank/DDBJ whole genome shotgun (WGS) entry which is preliminary data.</text>
</comment>
<dbReference type="PANTHER" id="PTHR43434">
    <property type="entry name" value="PHOSPHOGLYCOLATE PHOSPHATASE"/>
    <property type="match status" value="1"/>
</dbReference>
<reference evidence="2 3" key="1">
    <citation type="journal article" date="2019" name="Int. J. Syst. Evol. Microbiol.">
        <title>The Global Catalogue of Microorganisms (GCM) 10K type strain sequencing project: providing services to taxonomists for standard genome sequencing and annotation.</title>
        <authorList>
            <consortium name="The Broad Institute Genomics Platform"/>
            <consortium name="The Broad Institute Genome Sequencing Center for Infectious Disease"/>
            <person name="Wu L."/>
            <person name="Ma J."/>
        </authorList>
    </citation>
    <scope>NUCLEOTIDE SEQUENCE [LARGE SCALE GENOMIC DNA]</scope>
    <source>
        <strain evidence="2 3">JCM 16328</strain>
    </source>
</reference>
<organism evidence="2 3">
    <name type="scientific">Natronoarchaeum mannanilyticum</name>
    <dbReference type="NCBI Taxonomy" id="926360"/>
    <lineage>
        <taxon>Archaea</taxon>
        <taxon>Methanobacteriati</taxon>
        <taxon>Methanobacteriota</taxon>
        <taxon>Stenosarchaea group</taxon>
        <taxon>Halobacteria</taxon>
        <taxon>Halobacteriales</taxon>
        <taxon>Natronoarchaeaceae</taxon>
    </lineage>
</organism>
<dbReference type="InterPro" id="IPR023214">
    <property type="entry name" value="HAD_sf"/>
</dbReference>
<evidence type="ECO:0000313" key="2">
    <source>
        <dbReference type="EMBL" id="GAA0678098.1"/>
    </source>
</evidence>
<name>A0AAV3TBK0_9EURY</name>
<dbReference type="Proteomes" id="UP001500420">
    <property type="component" value="Unassembled WGS sequence"/>
</dbReference>
<dbReference type="NCBIfam" id="TIGR01549">
    <property type="entry name" value="HAD-SF-IA-v1"/>
    <property type="match status" value="1"/>
</dbReference>
<dbReference type="PANTHER" id="PTHR43434:SF1">
    <property type="entry name" value="PHOSPHOGLYCOLATE PHOSPHATASE"/>
    <property type="match status" value="1"/>
</dbReference>
<dbReference type="RefSeq" id="WP_343774665.1">
    <property type="nucleotide sequence ID" value="NZ_BAAADV010000007.1"/>
</dbReference>
<evidence type="ECO:0008006" key="4">
    <source>
        <dbReference type="Google" id="ProtNLM"/>
    </source>
</evidence>
<dbReference type="InterPro" id="IPR050155">
    <property type="entry name" value="HAD-like_hydrolase_sf"/>
</dbReference>
<dbReference type="SUPFAM" id="SSF56784">
    <property type="entry name" value="HAD-like"/>
    <property type="match status" value="1"/>
</dbReference>
<accession>A0AAV3TBK0</accession>
<comment type="similarity">
    <text evidence="1">Belongs to the HAD-like hydrolase superfamily.</text>
</comment>
<dbReference type="InterPro" id="IPR006439">
    <property type="entry name" value="HAD-SF_hydro_IA"/>
</dbReference>
<dbReference type="InterPro" id="IPR036412">
    <property type="entry name" value="HAD-like_sf"/>
</dbReference>
<dbReference type="Gene3D" id="1.10.150.240">
    <property type="entry name" value="Putative phosphatase, domain 2"/>
    <property type="match status" value="1"/>
</dbReference>
<evidence type="ECO:0000313" key="3">
    <source>
        <dbReference type="Proteomes" id="UP001500420"/>
    </source>
</evidence>
<dbReference type="GO" id="GO:0006281">
    <property type="term" value="P:DNA repair"/>
    <property type="evidence" value="ECO:0007669"/>
    <property type="project" value="TreeGrafter"/>
</dbReference>
<dbReference type="InterPro" id="IPR041492">
    <property type="entry name" value="HAD_2"/>
</dbReference>
<sequence length="177" mass="18536">MIDSYDGVVFDLDGTLVDLDVDWAAVAADVAAVYEDAGVDAGSSGLWAMLEEAEEHGIGDSVEATIADHERTGARTSTRLPSGDDLATVDPVAVCSLNCEAACRIALETHDLDGDVAAVVGRDTVATHKPDPEPLLAAIDRIDVSPDGALFIGDSERDAVTARRAGVDYVDVAELRR</sequence>
<dbReference type="EMBL" id="BAAADV010000007">
    <property type="protein sequence ID" value="GAA0678098.1"/>
    <property type="molecule type" value="Genomic_DNA"/>
</dbReference>
<evidence type="ECO:0000256" key="1">
    <source>
        <dbReference type="ARBA" id="ARBA00007958"/>
    </source>
</evidence>
<dbReference type="GO" id="GO:0008967">
    <property type="term" value="F:phosphoglycolate phosphatase activity"/>
    <property type="evidence" value="ECO:0007669"/>
    <property type="project" value="TreeGrafter"/>
</dbReference>
<keyword evidence="3" id="KW-1185">Reference proteome</keyword>
<protein>
    <recommendedName>
        <fullName evidence="4">Phosphoglycolate phosphatase</fullName>
    </recommendedName>
</protein>
<dbReference type="AlphaFoldDB" id="A0AAV3TBK0"/>
<dbReference type="Pfam" id="PF13419">
    <property type="entry name" value="HAD_2"/>
    <property type="match status" value="1"/>
</dbReference>